<keyword evidence="13" id="KW-1015">Disulfide bond</keyword>
<keyword evidence="12" id="KW-0472">Membrane</keyword>
<evidence type="ECO:0000256" key="4">
    <source>
        <dbReference type="ARBA" id="ARBA00017980"/>
    </source>
</evidence>
<dbReference type="Pfam" id="PF00100">
    <property type="entry name" value="Zona_pellucida"/>
    <property type="match status" value="1"/>
</dbReference>
<dbReference type="InterPro" id="IPR055355">
    <property type="entry name" value="ZP-C"/>
</dbReference>
<reference evidence="19" key="1">
    <citation type="submission" date="2025-08" db="UniProtKB">
        <authorList>
            <consortium name="RefSeq"/>
        </authorList>
    </citation>
    <scope>IDENTIFICATION</scope>
    <source>
        <strain evidence="19">Quisiro</strain>
        <tissue evidence="19">Liver</tissue>
    </source>
</reference>
<name>A0A2I4CW03_AUSLI</name>
<dbReference type="GO" id="GO:2000344">
    <property type="term" value="P:positive regulation of acrosome reaction"/>
    <property type="evidence" value="ECO:0007669"/>
    <property type="project" value="TreeGrafter"/>
</dbReference>
<organism evidence="18 19">
    <name type="scientific">Austrofundulus limnaeus</name>
    <name type="common">Annual killifish</name>
    <dbReference type="NCBI Taxonomy" id="52670"/>
    <lineage>
        <taxon>Eukaryota</taxon>
        <taxon>Metazoa</taxon>
        <taxon>Chordata</taxon>
        <taxon>Craniata</taxon>
        <taxon>Vertebrata</taxon>
        <taxon>Euteleostomi</taxon>
        <taxon>Actinopterygii</taxon>
        <taxon>Neopterygii</taxon>
        <taxon>Teleostei</taxon>
        <taxon>Neoteleostei</taxon>
        <taxon>Acanthomorphata</taxon>
        <taxon>Ovalentaria</taxon>
        <taxon>Atherinomorphae</taxon>
        <taxon>Cyprinodontiformes</taxon>
        <taxon>Rivulidae</taxon>
        <taxon>Austrofundulus</taxon>
    </lineage>
</organism>
<dbReference type="OrthoDB" id="8902383at2759"/>
<evidence type="ECO:0000256" key="5">
    <source>
        <dbReference type="ARBA" id="ARBA00022475"/>
    </source>
</evidence>
<dbReference type="FunCoup" id="A0A2I4CW03">
    <property type="interactions" value="109"/>
</dbReference>
<feature type="region of interest" description="Disordered" evidence="16">
    <location>
        <begin position="341"/>
        <end position="409"/>
    </location>
</feature>
<keyword evidence="8" id="KW-0165">Cleavage on pair of basic residues</keyword>
<accession>A0A2I4CW03</accession>
<evidence type="ECO:0000256" key="8">
    <source>
        <dbReference type="ARBA" id="ARBA00022685"/>
    </source>
</evidence>
<evidence type="ECO:0000256" key="7">
    <source>
        <dbReference type="ARBA" id="ARBA00022530"/>
    </source>
</evidence>
<keyword evidence="10" id="KW-0732">Signal</keyword>
<feature type="compositionally biased region" description="Basic and acidic residues" evidence="16">
    <location>
        <begin position="353"/>
        <end position="363"/>
    </location>
</feature>
<evidence type="ECO:0000259" key="17">
    <source>
        <dbReference type="PROSITE" id="PS51034"/>
    </source>
</evidence>
<dbReference type="AlphaFoldDB" id="A0A2I4CW03"/>
<comment type="subcellular location">
    <subcellularLocation>
        <location evidence="1">Cell membrane</location>
        <topology evidence="1">Single-pass type I membrane protein</topology>
    </subcellularLocation>
    <subcellularLocation>
        <location evidence="2">Secreted</location>
        <location evidence="2">Extracellular space</location>
        <location evidence="2">Extracellular matrix</location>
    </subcellularLocation>
</comment>
<dbReference type="Pfam" id="PF23344">
    <property type="entry name" value="ZP-N"/>
    <property type="match status" value="1"/>
</dbReference>
<evidence type="ECO:0000256" key="1">
    <source>
        <dbReference type="ARBA" id="ARBA00004251"/>
    </source>
</evidence>
<gene>
    <name evidence="19" type="primary">zp3d.2</name>
</gene>
<dbReference type="GO" id="GO:0005886">
    <property type="term" value="C:plasma membrane"/>
    <property type="evidence" value="ECO:0007669"/>
    <property type="project" value="UniProtKB-SubCell"/>
</dbReference>
<evidence type="ECO:0000256" key="12">
    <source>
        <dbReference type="ARBA" id="ARBA00023136"/>
    </source>
</evidence>
<dbReference type="InterPro" id="IPR001507">
    <property type="entry name" value="ZP_dom"/>
</dbReference>
<dbReference type="GO" id="GO:0007339">
    <property type="term" value="P:binding of sperm to zona pellucida"/>
    <property type="evidence" value="ECO:0007669"/>
    <property type="project" value="TreeGrafter"/>
</dbReference>
<dbReference type="Proteomes" id="UP000192220">
    <property type="component" value="Unplaced"/>
</dbReference>
<evidence type="ECO:0000256" key="15">
    <source>
        <dbReference type="ARBA" id="ARBA00030824"/>
    </source>
</evidence>
<dbReference type="GO" id="GO:0032190">
    <property type="term" value="F:acrosin binding"/>
    <property type="evidence" value="ECO:0007669"/>
    <property type="project" value="TreeGrafter"/>
</dbReference>
<evidence type="ECO:0000256" key="13">
    <source>
        <dbReference type="ARBA" id="ARBA00023157"/>
    </source>
</evidence>
<dbReference type="InParanoid" id="A0A2I4CW03"/>
<dbReference type="CTD" id="555835"/>
<proteinExistence type="inferred from homology"/>
<keyword evidence="11" id="KW-1133">Transmembrane helix</keyword>
<dbReference type="FunFam" id="2.60.40.3210:FF:000001">
    <property type="entry name" value="Zona pellucida sperm-binding protein 3"/>
    <property type="match status" value="1"/>
</dbReference>
<keyword evidence="5" id="KW-1003">Cell membrane</keyword>
<evidence type="ECO:0000256" key="11">
    <source>
        <dbReference type="ARBA" id="ARBA00022989"/>
    </source>
</evidence>
<keyword evidence="6" id="KW-0964">Secreted</keyword>
<dbReference type="GO" id="GO:0031012">
    <property type="term" value="C:extracellular matrix"/>
    <property type="evidence" value="ECO:0007669"/>
    <property type="project" value="TreeGrafter"/>
</dbReference>
<dbReference type="InterPro" id="IPR055356">
    <property type="entry name" value="ZP-N"/>
</dbReference>
<evidence type="ECO:0000313" key="18">
    <source>
        <dbReference type="Proteomes" id="UP000192220"/>
    </source>
</evidence>
<dbReference type="Gene3D" id="2.60.40.3210">
    <property type="entry name" value="Zona pellucida, ZP-N domain"/>
    <property type="match status" value="1"/>
</dbReference>
<dbReference type="PANTHER" id="PTHR11576">
    <property type="entry name" value="ZONA PELLUCIDA SPERM-BINDING PROTEIN 3"/>
    <property type="match status" value="1"/>
</dbReference>
<evidence type="ECO:0000256" key="6">
    <source>
        <dbReference type="ARBA" id="ARBA00022525"/>
    </source>
</evidence>
<comment type="similarity">
    <text evidence="3">Belongs to the ZP domain family. ZPC subfamily.</text>
</comment>
<dbReference type="RefSeq" id="XP_013884183.1">
    <property type="nucleotide sequence ID" value="XM_014028729.1"/>
</dbReference>
<keyword evidence="14" id="KW-0325">Glycoprotein</keyword>
<evidence type="ECO:0000313" key="19">
    <source>
        <dbReference type="RefSeq" id="XP_013884183.1"/>
    </source>
</evidence>
<dbReference type="PANTHER" id="PTHR11576:SF26">
    <property type="entry name" value="ZONA PELLUCIDA GLYCOPROTEIN 3D TANDEM DUPLICATE 2"/>
    <property type="match status" value="1"/>
</dbReference>
<keyword evidence="18" id="KW-1185">Reference proteome</keyword>
<dbReference type="GO" id="GO:0035803">
    <property type="term" value="P:egg coat formation"/>
    <property type="evidence" value="ECO:0007669"/>
    <property type="project" value="TreeGrafter"/>
</dbReference>
<dbReference type="SMART" id="SM00241">
    <property type="entry name" value="ZP"/>
    <property type="match status" value="1"/>
</dbReference>
<evidence type="ECO:0000256" key="14">
    <source>
        <dbReference type="ARBA" id="ARBA00023180"/>
    </source>
</evidence>
<evidence type="ECO:0000256" key="16">
    <source>
        <dbReference type="SAM" id="MobiDB-lite"/>
    </source>
</evidence>
<feature type="domain" description="ZP" evidence="17">
    <location>
        <begin position="54"/>
        <end position="301"/>
    </location>
</feature>
<dbReference type="PROSITE" id="PS51034">
    <property type="entry name" value="ZP_2"/>
    <property type="match status" value="1"/>
</dbReference>
<feature type="compositionally biased region" description="Basic and acidic residues" evidence="16">
    <location>
        <begin position="394"/>
        <end position="409"/>
    </location>
</feature>
<dbReference type="FunFam" id="2.60.40.4100:FF:000002">
    <property type="entry name" value="Zona pellucida sperm-binding protein 3"/>
    <property type="match status" value="1"/>
</dbReference>
<keyword evidence="7" id="KW-0272">Extracellular matrix</keyword>
<evidence type="ECO:0000256" key="10">
    <source>
        <dbReference type="ARBA" id="ARBA00022729"/>
    </source>
</evidence>
<evidence type="ECO:0000256" key="3">
    <source>
        <dbReference type="ARBA" id="ARBA00006735"/>
    </source>
</evidence>
<evidence type="ECO:0000256" key="2">
    <source>
        <dbReference type="ARBA" id="ARBA00004498"/>
    </source>
</evidence>
<protein>
    <recommendedName>
        <fullName evidence="4">Zona pellucida sperm-binding protein 3</fullName>
    </recommendedName>
    <alternativeName>
        <fullName evidence="15">Zona pellucida glycoprotein 3</fullName>
    </alternativeName>
</protein>
<sequence>MFLDSDLPLVHRDYFSPARGSGQEPLPDPVRQLLLPVRTGTDPTSLSGATVRTSCERNRMQLQVDRRVLGLGEPVTHLRLGSCRVSRSTQDLLYFEHELHMCGTRRKMLQNRIVYFNELRYDPPEPRGPVRRTAPFRLPVACYFNRFVYSYKIGYQPKVQIRKVLKTMKNSSRFILTLRNAEWEELSRPPHYVLGEPMFFQAETFLSDGERLYVHSCHVTPETSHLSSPQHPVIKNFGCMEESRNSRSRFLPHRTGAVRFSVDAFLFKGAAAQLYMHCAMSVGGAKPTPTAKSCSYDSKTRRWVEASGSDSVCGCCESSCGADGSAENEVFSSTSWTVDPQVRSMTPNRNRKKAEGAEPELRWPVRGGGEAWVEEEGEETHVKGSAVVVEEEEVSKPDRMSENFFDFDK</sequence>
<dbReference type="Gene3D" id="2.60.40.4100">
    <property type="entry name" value="Zona pellucida, ZP-C domain"/>
    <property type="match status" value="1"/>
</dbReference>
<dbReference type="InterPro" id="IPR042235">
    <property type="entry name" value="ZP-C_dom"/>
</dbReference>
<dbReference type="KEGG" id="alim:106532620"/>
<keyword evidence="9" id="KW-0812">Transmembrane</keyword>
<evidence type="ECO:0000256" key="9">
    <source>
        <dbReference type="ARBA" id="ARBA00022692"/>
    </source>
</evidence>